<sequence length="103" mass="10534">MHKIALIALSGALALSACGKKQEEAPATNNLVEPPIENVIIDEPDAAPEPSQNVTNTAPAAPPPEVSEDQQMLDDAAATGMTSRLPSQAEADHHADEASNAGG</sequence>
<feature type="region of interest" description="Disordered" evidence="1">
    <location>
        <begin position="19"/>
        <end position="103"/>
    </location>
</feature>
<evidence type="ECO:0000256" key="1">
    <source>
        <dbReference type="SAM" id="MobiDB-lite"/>
    </source>
</evidence>
<dbReference type="RefSeq" id="WP_062066507.1">
    <property type="nucleotide sequence ID" value="NZ_CP013264.1"/>
</dbReference>
<dbReference type="EMBL" id="CP013264">
    <property type="protein sequence ID" value="ALR21650.1"/>
    <property type="molecule type" value="Genomic_DNA"/>
</dbReference>
<gene>
    <name evidence="2" type="ORF">ATN00_16450</name>
</gene>
<dbReference type="Proteomes" id="UP000056968">
    <property type="component" value="Chromosome"/>
</dbReference>
<accession>A0A0S3F1U0</accession>
<evidence type="ECO:0000313" key="2">
    <source>
        <dbReference type="EMBL" id="ALR21650.1"/>
    </source>
</evidence>
<dbReference type="STRING" id="1332080.ATN00_16450"/>
<keyword evidence="3" id="KW-1185">Reference proteome</keyword>
<proteinExistence type="predicted"/>
<dbReference type="KEGG" id="sbd:ATN00_16450"/>
<dbReference type="OrthoDB" id="7476498at2"/>
<protein>
    <submittedName>
        <fullName evidence="2">Uncharacterized protein</fullName>
    </submittedName>
</protein>
<reference evidence="2 3" key="1">
    <citation type="submission" date="2015-11" db="EMBL/GenBank/DDBJ databases">
        <title>A Two-component Flavoprotein Monooxygenase System MeaXY Responsible for para-Hydroxylation of 2-Methyl-6-ethylaniline and 2,6-Diethylaniline in Sphingobium baderi DE-13.</title>
        <authorList>
            <person name="Cheng M."/>
            <person name="Meng Q."/>
            <person name="Yang Y."/>
            <person name="Chu C."/>
            <person name="Yan X."/>
            <person name="He J."/>
            <person name="Li S."/>
        </authorList>
    </citation>
    <scope>NUCLEOTIDE SEQUENCE [LARGE SCALE GENOMIC DNA]</scope>
    <source>
        <strain evidence="2 3">DE-13</strain>
    </source>
</reference>
<name>A0A0S3F1U0_9SPHN</name>
<evidence type="ECO:0000313" key="3">
    <source>
        <dbReference type="Proteomes" id="UP000056968"/>
    </source>
</evidence>
<dbReference type="AlphaFoldDB" id="A0A0S3F1U0"/>
<dbReference type="PROSITE" id="PS51257">
    <property type="entry name" value="PROKAR_LIPOPROTEIN"/>
    <property type="match status" value="1"/>
</dbReference>
<organism evidence="2 3">
    <name type="scientific">Sphingobium baderi</name>
    <dbReference type="NCBI Taxonomy" id="1332080"/>
    <lineage>
        <taxon>Bacteria</taxon>
        <taxon>Pseudomonadati</taxon>
        <taxon>Pseudomonadota</taxon>
        <taxon>Alphaproteobacteria</taxon>
        <taxon>Sphingomonadales</taxon>
        <taxon>Sphingomonadaceae</taxon>
        <taxon>Sphingobium</taxon>
    </lineage>
</organism>